<dbReference type="NCBIfam" id="TIGR00129">
    <property type="entry name" value="fdhD_narQ"/>
    <property type="match status" value="1"/>
</dbReference>
<dbReference type="SUPFAM" id="SSF53927">
    <property type="entry name" value="Cytidine deaminase-like"/>
    <property type="match status" value="1"/>
</dbReference>
<dbReference type="HAMAP" id="MF_00187">
    <property type="entry name" value="FdhD"/>
    <property type="match status" value="1"/>
</dbReference>
<protein>
    <recommendedName>
        <fullName evidence="3">Sulfur carrier protein FdhD</fullName>
    </recommendedName>
</protein>
<evidence type="ECO:0000313" key="4">
    <source>
        <dbReference type="EMBL" id="MBK1883369.1"/>
    </source>
</evidence>
<dbReference type="EMBL" id="JAENIJ010000020">
    <property type="protein sequence ID" value="MBK1883369.1"/>
    <property type="molecule type" value="Genomic_DNA"/>
</dbReference>
<dbReference type="GO" id="GO:0016783">
    <property type="term" value="F:sulfurtransferase activity"/>
    <property type="evidence" value="ECO:0007669"/>
    <property type="project" value="InterPro"/>
</dbReference>
<dbReference type="GO" id="GO:0005737">
    <property type="term" value="C:cytoplasm"/>
    <property type="evidence" value="ECO:0007669"/>
    <property type="project" value="UniProtKB-SubCell"/>
</dbReference>
<accession>A0A934VXB6</accession>
<comment type="similarity">
    <text evidence="3">Belongs to the FdhD family.</text>
</comment>
<dbReference type="GO" id="GO:0006777">
    <property type="term" value="P:Mo-molybdopterin cofactor biosynthetic process"/>
    <property type="evidence" value="ECO:0007669"/>
    <property type="project" value="UniProtKB-UniRule"/>
</dbReference>
<name>A0A934VXB6_9BACT</name>
<keyword evidence="5" id="KW-1185">Reference proteome</keyword>
<dbReference type="AlphaFoldDB" id="A0A934VXB6"/>
<dbReference type="PANTHER" id="PTHR30592:SF1">
    <property type="entry name" value="SULFUR CARRIER PROTEIN FDHD"/>
    <property type="match status" value="1"/>
</dbReference>
<feature type="active site" description="Cysteine persulfide intermediate" evidence="3">
    <location>
        <position position="120"/>
    </location>
</feature>
<dbReference type="RefSeq" id="WP_200271442.1">
    <property type="nucleotide sequence ID" value="NZ_JAENIJ010000020.1"/>
</dbReference>
<proteinExistence type="inferred from homology"/>
<keyword evidence="2 3" id="KW-0501">Molybdenum cofactor biosynthesis</keyword>
<comment type="subcellular location">
    <subcellularLocation>
        <location evidence="3">Cytoplasm</location>
    </subcellularLocation>
</comment>
<evidence type="ECO:0000256" key="1">
    <source>
        <dbReference type="ARBA" id="ARBA00022490"/>
    </source>
</evidence>
<reference evidence="4" key="1">
    <citation type="submission" date="2021-01" db="EMBL/GenBank/DDBJ databases">
        <title>Modified the classification status of verrucomicrobia.</title>
        <authorList>
            <person name="Feng X."/>
        </authorList>
    </citation>
    <scope>NUCLEOTIDE SEQUENCE</scope>
    <source>
        <strain evidence="4">KCTC 22041</strain>
    </source>
</reference>
<comment type="caution">
    <text evidence="4">The sequence shown here is derived from an EMBL/GenBank/DDBJ whole genome shotgun (WGS) entry which is preliminary data.</text>
</comment>
<evidence type="ECO:0000313" key="5">
    <source>
        <dbReference type="Proteomes" id="UP000603141"/>
    </source>
</evidence>
<dbReference type="InterPro" id="IPR003786">
    <property type="entry name" value="FdhD"/>
</dbReference>
<dbReference type="Proteomes" id="UP000603141">
    <property type="component" value="Unassembled WGS sequence"/>
</dbReference>
<organism evidence="4 5">
    <name type="scientific">Luteolibacter pohnpeiensis</name>
    <dbReference type="NCBI Taxonomy" id="454153"/>
    <lineage>
        <taxon>Bacteria</taxon>
        <taxon>Pseudomonadati</taxon>
        <taxon>Verrucomicrobiota</taxon>
        <taxon>Verrucomicrobiia</taxon>
        <taxon>Verrucomicrobiales</taxon>
        <taxon>Verrucomicrobiaceae</taxon>
        <taxon>Luteolibacter</taxon>
    </lineage>
</organism>
<evidence type="ECO:0000256" key="2">
    <source>
        <dbReference type="ARBA" id="ARBA00023150"/>
    </source>
</evidence>
<evidence type="ECO:0000256" key="3">
    <source>
        <dbReference type="HAMAP-Rule" id="MF_00187"/>
    </source>
</evidence>
<dbReference type="InterPro" id="IPR016193">
    <property type="entry name" value="Cytidine_deaminase-like"/>
</dbReference>
<dbReference type="Gene3D" id="3.10.20.10">
    <property type="match status" value="1"/>
</dbReference>
<sequence>MDCRFALTCGQSVQVDAAKAFQIERYGAPHPGKVEDHVAVEEPMEIRVDGHPISVVMRTPGHDGDLALGFLLTERVISQRSEVRKMDERPEENRVLVFLHDGVEVDLNRLSRHLFAASSCGICGKTRLESIFLDSPPLTHRLEIPDHVLLAAPDQLRAAQPGFDSTGGVHAAGLFSPQGELLIAREDIGRHNAVDKVIGRALADDIPLKDGFLLVSGRVSFEIMQKAQVAGIQLVAAVSAPSSLAIEFAKGSGQSLIAFLRPPGFNRYTD</sequence>
<keyword evidence="1 3" id="KW-0963">Cytoplasm</keyword>
<dbReference type="PIRSF" id="PIRSF015626">
    <property type="entry name" value="FdhD"/>
    <property type="match status" value="1"/>
</dbReference>
<gene>
    <name evidence="3 4" type="primary">fdhD</name>
    <name evidence="4" type="ORF">JIN85_13155</name>
</gene>
<dbReference type="Gene3D" id="3.40.140.10">
    <property type="entry name" value="Cytidine Deaminase, domain 2"/>
    <property type="match status" value="1"/>
</dbReference>
<dbReference type="GO" id="GO:0097163">
    <property type="term" value="F:sulfur carrier activity"/>
    <property type="evidence" value="ECO:0007669"/>
    <property type="project" value="UniProtKB-UniRule"/>
</dbReference>
<dbReference type="Pfam" id="PF02634">
    <property type="entry name" value="FdhD-NarQ"/>
    <property type="match status" value="1"/>
</dbReference>
<comment type="caution">
    <text evidence="3">Lacks conserved residue(s) required for the propagation of feature annotation.</text>
</comment>
<dbReference type="PANTHER" id="PTHR30592">
    <property type="entry name" value="FORMATE DEHYDROGENASE"/>
    <property type="match status" value="1"/>
</dbReference>
<comment type="function">
    <text evidence="3">Required for formate dehydrogenase (FDH) activity. Acts as a sulfur carrier protein that transfers sulfur from IscS to the molybdenum cofactor prior to its insertion into FDH.</text>
</comment>